<accession>A0A315VM57</accession>
<keyword evidence="10" id="KW-1185">Reference proteome</keyword>
<feature type="region of interest" description="Disordered" evidence="8">
    <location>
        <begin position="180"/>
        <end position="232"/>
    </location>
</feature>
<evidence type="ECO:0000256" key="7">
    <source>
        <dbReference type="ARBA" id="ARBA00046547"/>
    </source>
</evidence>
<feature type="compositionally biased region" description="Basic and acidic residues" evidence="8">
    <location>
        <begin position="187"/>
        <end position="200"/>
    </location>
</feature>
<dbReference type="FunFam" id="3.30.420.80:FF:000018">
    <property type="entry name" value="40S ribosomal protein S14"/>
    <property type="match status" value="1"/>
</dbReference>
<keyword evidence="3" id="KW-0687">Ribonucleoprotein</keyword>
<dbReference type="Gene3D" id="3.30.420.80">
    <property type="entry name" value="Ribosomal protein S11"/>
    <property type="match status" value="1"/>
</dbReference>
<evidence type="ECO:0000256" key="6">
    <source>
        <dbReference type="ARBA" id="ARBA00045441"/>
    </source>
</evidence>
<comment type="function">
    <text evidence="6">Component of the small ribosomal subunit. The ribosome is a large ribonucleoprotein complex responsible for the synthesis of proteins in the cell. Part of the small subunit (SSU) processome, first precursor of the small eukaryotic ribosomal subunit. During the assembly of the SSU processome in the nucleolus, many ribosome biogenesis factors, an RNA chaperone and ribosomal proteins associate with the nascent pre-rRNA and work in concert to generate RNA folding, modifications, rearrangements and cleavage as well as targeted degradation of pre-ribosomal RNA by the RNA exosome.</text>
</comment>
<dbReference type="InterPro" id="IPR036967">
    <property type="entry name" value="Ribosomal_uS11_sf"/>
</dbReference>
<comment type="subunit">
    <text evidence="7">Component of the small ribosomal subunit. Part of the small subunit (SSU) processome, composed of more than 70 proteins and the RNA chaperone small nucleolar RNA (snoRNA) U3.</text>
</comment>
<organism evidence="9 10">
    <name type="scientific">Gambusia affinis</name>
    <name type="common">Western mosquitofish</name>
    <name type="synonym">Heterandria affinis</name>
    <dbReference type="NCBI Taxonomy" id="33528"/>
    <lineage>
        <taxon>Eukaryota</taxon>
        <taxon>Metazoa</taxon>
        <taxon>Chordata</taxon>
        <taxon>Craniata</taxon>
        <taxon>Vertebrata</taxon>
        <taxon>Euteleostomi</taxon>
        <taxon>Actinopterygii</taxon>
        <taxon>Neopterygii</taxon>
        <taxon>Teleostei</taxon>
        <taxon>Neoteleostei</taxon>
        <taxon>Acanthomorphata</taxon>
        <taxon>Ovalentaria</taxon>
        <taxon>Atherinomorphae</taxon>
        <taxon>Cyprinodontiformes</taxon>
        <taxon>Poeciliidae</taxon>
        <taxon>Poeciliinae</taxon>
        <taxon>Gambusia</taxon>
    </lineage>
</organism>
<dbReference type="STRING" id="33528.ENSGAFP00000032716"/>
<comment type="caution">
    <text evidence="9">The sequence shown here is derived from an EMBL/GenBank/DDBJ whole genome shotgun (WGS) entry which is preliminary data.</text>
</comment>
<dbReference type="GO" id="GO:0006412">
    <property type="term" value="P:translation"/>
    <property type="evidence" value="ECO:0007669"/>
    <property type="project" value="InterPro"/>
</dbReference>
<reference evidence="9 10" key="1">
    <citation type="journal article" date="2018" name="G3 (Bethesda)">
        <title>A High-Quality Reference Genome for the Invasive Mosquitofish Gambusia affinis Using a Chicago Library.</title>
        <authorList>
            <person name="Hoffberg S.L."/>
            <person name="Troendle N.J."/>
            <person name="Glenn T.C."/>
            <person name="Mahmud O."/>
            <person name="Louha S."/>
            <person name="Chalopin D."/>
            <person name="Bennetzen J.L."/>
            <person name="Mauricio R."/>
        </authorList>
    </citation>
    <scope>NUCLEOTIDE SEQUENCE [LARGE SCALE GENOMIC DNA]</scope>
    <source>
        <strain evidence="9">NE01/NJP1002.9</strain>
        <tissue evidence="9">Muscle</tissue>
    </source>
</reference>
<evidence type="ECO:0000256" key="4">
    <source>
        <dbReference type="ARBA" id="ARBA00035160"/>
    </source>
</evidence>
<dbReference type="GO" id="GO:0022627">
    <property type="term" value="C:cytosolic small ribosomal subunit"/>
    <property type="evidence" value="ECO:0007669"/>
    <property type="project" value="UniProtKB-ARBA"/>
</dbReference>
<feature type="non-terminal residue" evidence="9">
    <location>
        <position position="232"/>
    </location>
</feature>
<sequence length="232" mass="24921">MAPRKGKEKKEEQVISLGPQVAEGENVFGVCHIFASFNDTFVHVTDLSGKETICRVTGGMKVKADRDESSPYAAMLAAQDVAQRCKELGITALHIKLRATGGNRTKTPGPGAQSALRALARSGMKIGRIGTTYSHTINLSVAPPVAMVTITGYQGLQPGSAVMTFRSVVLMICSVQSVSSEPPARGRHSDPVRLYQEEGRSPWSSSLKPPEPRLALTSRGRSQPDVNMGYIK</sequence>
<dbReference type="PANTHER" id="PTHR11759">
    <property type="entry name" value="40S RIBOSOMAL PROTEIN S14/30S RIBOSOMAL PROTEIN S11"/>
    <property type="match status" value="1"/>
</dbReference>
<dbReference type="Pfam" id="PF00411">
    <property type="entry name" value="Ribosomal_S11"/>
    <property type="match status" value="1"/>
</dbReference>
<evidence type="ECO:0000313" key="9">
    <source>
        <dbReference type="EMBL" id="PWA24638.1"/>
    </source>
</evidence>
<dbReference type="EMBL" id="NHOQ01001398">
    <property type="protein sequence ID" value="PWA24638.1"/>
    <property type="molecule type" value="Genomic_DNA"/>
</dbReference>
<evidence type="ECO:0000256" key="2">
    <source>
        <dbReference type="ARBA" id="ARBA00022980"/>
    </source>
</evidence>
<keyword evidence="2" id="KW-0689">Ribosomal protein</keyword>
<dbReference type="SUPFAM" id="SSF53137">
    <property type="entry name" value="Translational machinery components"/>
    <property type="match status" value="1"/>
</dbReference>
<dbReference type="InterPro" id="IPR001971">
    <property type="entry name" value="Ribosomal_uS11"/>
</dbReference>
<dbReference type="GO" id="GO:0003735">
    <property type="term" value="F:structural constituent of ribosome"/>
    <property type="evidence" value="ECO:0007669"/>
    <property type="project" value="InterPro"/>
</dbReference>
<name>A0A315VM57_GAMAF</name>
<dbReference type="HAMAP" id="MF_01310">
    <property type="entry name" value="Ribosomal_uS11"/>
    <property type="match status" value="1"/>
</dbReference>
<evidence type="ECO:0000256" key="3">
    <source>
        <dbReference type="ARBA" id="ARBA00023274"/>
    </source>
</evidence>
<evidence type="ECO:0000256" key="1">
    <source>
        <dbReference type="ARBA" id="ARBA00006194"/>
    </source>
</evidence>
<proteinExistence type="inferred from homology"/>
<evidence type="ECO:0000256" key="8">
    <source>
        <dbReference type="SAM" id="MobiDB-lite"/>
    </source>
</evidence>
<comment type="similarity">
    <text evidence="1">Belongs to the universal ribosomal protein uS11 family.</text>
</comment>
<gene>
    <name evidence="9" type="ORF">CCH79_00016159</name>
</gene>
<evidence type="ECO:0000256" key="5">
    <source>
        <dbReference type="ARBA" id="ARBA00044343"/>
    </source>
</evidence>
<protein>
    <recommendedName>
        <fullName evidence="4">Small ribosomal subunit protein uS11</fullName>
    </recommendedName>
    <alternativeName>
        <fullName evidence="5">40S ribosomal protein S14</fullName>
    </alternativeName>
</protein>
<dbReference type="Proteomes" id="UP000250572">
    <property type="component" value="Unassembled WGS sequence"/>
</dbReference>
<evidence type="ECO:0000313" key="10">
    <source>
        <dbReference type="Proteomes" id="UP000250572"/>
    </source>
</evidence>
<dbReference type="AlphaFoldDB" id="A0A315VM57"/>